<dbReference type="EC" id="1.1.1.290" evidence="4"/>
<dbReference type="Proteomes" id="UP000003577">
    <property type="component" value="Unassembled WGS sequence"/>
</dbReference>
<dbReference type="SUPFAM" id="SSF52283">
    <property type="entry name" value="Formate/glycerate dehydrogenase catalytic domain-like"/>
    <property type="match status" value="1"/>
</dbReference>
<dbReference type="PANTHER" id="PTHR43333:SF1">
    <property type="entry name" value="D-ISOMER SPECIFIC 2-HYDROXYACID DEHYDROGENASE NAD-BINDING DOMAIN-CONTAINING PROTEIN"/>
    <property type="match status" value="1"/>
</dbReference>
<dbReference type="InterPro" id="IPR036291">
    <property type="entry name" value="NAD(P)-bd_dom_sf"/>
</dbReference>
<proteinExistence type="predicted"/>
<sequence>MNLLVTGAWQGAKDGIEQLKTLGHQVEFLQFEKDELPCSYEWVEGVICNGLFLSHPIKRFTHLKYIQLTSAGFDRVDMQYVKKHNIEIHNARGVYSIPMAEFAIFGVLELYKQGKFFQQNQAEKRWEKQRNLSELFGKQVCIAGCGNVGTECAKRFSAFGCRITGVDLYPREDENYGKMVGIENLSDVLSKSDIVILTLPLTKETRHLMNEEKFSQMKDGAILVNIARGAVVDTEALMREMPRLGGAVLDVFEEEPLREDSPLWEMEKVIVTPHNSFVGDGNARRLAGVIYENIRRELSDKYTSFKSNV</sequence>
<dbReference type="GO" id="GO:0051287">
    <property type="term" value="F:NAD binding"/>
    <property type="evidence" value="ECO:0007669"/>
    <property type="project" value="InterPro"/>
</dbReference>
<dbReference type="EMBL" id="AAVP02000006">
    <property type="protein sequence ID" value="EDK24242.1"/>
    <property type="molecule type" value="Genomic_DNA"/>
</dbReference>
<dbReference type="InterPro" id="IPR029753">
    <property type="entry name" value="D-isomer_DH_CS"/>
</dbReference>
<dbReference type="Gene3D" id="3.40.50.720">
    <property type="entry name" value="NAD(P)-binding Rossmann-like Domain"/>
    <property type="match status" value="2"/>
</dbReference>
<evidence type="ECO:0000256" key="1">
    <source>
        <dbReference type="ARBA" id="ARBA00023002"/>
    </source>
</evidence>
<comment type="caution">
    <text evidence="4">The sequence shown here is derived from an EMBL/GenBank/DDBJ whole genome shotgun (WGS) entry which is preliminary data.</text>
</comment>
<feature type="domain" description="D-isomer specific 2-hydroxyacid dehydrogenase NAD-binding" evidence="3">
    <location>
        <begin position="107"/>
        <end position="275"/>
    </location>
</feature>
<dbReference type="Pfam" id="PF02826">
    <property type="entry name" value="2-Hacid_dh_C"/>
    <property type="match status" value="1"/>
</dbReference>
<evidence type="ECO:0000256" key="2">
    <source>
        <dbReference type="ARBA" id="ARBA00023027"/>
    </source>
</evidence>
<dbReference type="PROSITE" id="PS00671">
    <property type="entry name" value="D_2_HYDROXYACID_DH_3"/>
    <property type="match status" value="1"/>
</dbReference>
<organism evidence="4 5">
    <name type="scientific">[Ruminococcus] torques ATCC 27756</name>
    <dbReference type="NCBI Taxonomy" id="411460"/>
    <lineage>
        <taxon>Bacteria</taxon>
        <taxon>Bacillati</taxon>
        <taxon>Bacillota</taxon>
        <taxon>Clostridia</taxon>
        <taxon>Lachnospirales</taxon>
        <taxon>Lachnospiraceae</taxon>
        <taxon>Mediterraneibacter</taxon>
    </lineage>
</organism>
<dbReference type="SUPFAM" id="SSF51735">
    <property type="entry name" value="NAD(P)-binding Rossmann-fold domains"/>
    <property type="match status" value="1"/>
</dbReference>
<protein>
    <submittedName>
        <fullName evidence="4">4-phosphoerythronate dehydrogenase</fullName>
        <ecNumber evidence="4">1.1.1.290</ecNumber>
    </submittedName>
</protein>
<evidence type="ECO:0000259" key="3">
    <source>
        <dbReference type="Pfam" id="PF02826"/>
    </source>
</evidence>
<dbReference type="AlphaFoldDB" id="A5KMM3"/>
<keyword evidence="1 4" id="KW-0560">Oxidoreductase</keyword>
<accession>A5KMM3</accession>
<reference evidence="4 5" key="2">
    <citation type="submission" date="2007-04" db="EMBL/GenBank/DDBJ databases">
        <title>Draft genome sequence of Ruminococcus torques (ATCC 27756).</title>
        <authorList>
            <person name="Sudarsanam P."/>
            <person name="Ley R."/>
            <person name="Guruge J."/>
            <person name="Turnbaugh P.J."/>
            <person name="Mahowald M."/>
            <person name="Liep D."/>
            <person name="Gordon J."/>
        </authorList>
    </citation>
    <scope>NUCLEOTIDE SEQUENCE [LARGE SCALE GENOMIC DNA]</scope>
    <source>
        <strain evidence="4 5">ATCC 27756</strain>
    </source>
</reference>
<gene>
    <name evidence="4" type="primary">pdxB</name>
    <name evidence="4" type="ORF">RUMTOR_01496</name>
</gene>
<name>A5KMM3_9FIRM</name>
<dbReference type="GO" id="GO:0033711">
    <property type="term" value="F:4-phosphoerythronate dehydrogenase activity"/>
    <property type="evidence" value="ECO:0007669"/>
    <property type="project" value="UniProtKB-EC"/>
</dbReference>
<keyword evidence="2" id="KW-0520">NAD</keyword>
<evidence type="ECO:0000313" key="4">
    <source>
        <dbReference type="EMBL" id="EDK24242.1"/>
    </source>
</evidence>
<dbReference type="RefSeq" id="WP_004847944.1">
    <property type="nucleotide sequence ID" value="NZ_DS264376.1"/>
</dbReference>
<dbReference type="HOGENOM" id="CLU_019796_1_3_9"/>
<dbReference type="PaxDb" id="411460-RUMTOR_01496"/>
<evidence type="ECO:0000313" key="5">
    <source>
        <dbReference type="Proteomes" id="UP000003577"/>
    </source>
</evidence>
<reference evidence="4 5" key="1">
    <citation type="submission" date="2007-03" db="EMBL/GenBank/DDBJ databases">
        <authorList>
            <person name="Fulton L."/>
            <person name="Clifton S."/>
            <person name="Fulton B."/>
            <person name="Xu J."/>
            <person name="Minx P."/>
            <person name="Pepin K.H."/>
            <person name="Johnson M."/>
            <person name="Thiruvilangam P."/>
            <person name="Bhonagiri V."/>
            <person name="Nash W.E."/>
            <person name="Mardis E.R."/>
            <person name="Wilson R.K."/>
        </authorList>
    </citation>
    <scope>NUCLEOTIDE SEQUENCE [LARGE SCALE GENOMIC DNA]</scope>
    <source>
        <strain evidence="4 5">ATCC 27756</strain>
    </source>
</reference>
<dbReference type="InterPro" id="IPR006140">
    <property type="entry name" value="D-isomer_DH_NAD-bd"/>
</dbReference>
<dbReference type="PANTHER" id="PTHR43333">
    <property type="entry name" value="2-HACID_DH_C DOMAIN-CONTAINING PROTEIN"/>
    <property type="match status" value="1"/>
</dbReference>